<name>A0AAC8QC87_9BACT</name>
<sequence>MSRFLGSLAGISLPLLARGLQRWLDGVTGVASLVSRGLGGVVAR</sequence>
<organism evidence="1 2">
    <name type="scientific">Archangium gephyra</name>
    <dbReference type="NCBI Taxonomy" id="48"/>
    <lineage>
        <taxon>Bacteria</taxon>
        <taxon>Pseudomonadati</taxon>
        <taxon>Myxococcota</taxon>
        <taxon>Myxococcia</taxon>
        <taxon>Myxococcales</taxon>
        <taxon>Cystobacterineae</taxon>
        <taxon>Archangiaceae</taxon>
        <taxon>Archangium</taxon>
    </lineage>
</organism>
<proteinExistence type="predicted"/>
<dbReference type="EMBL" id="CP011509">
    <property type="protein sequence ID" value="AKJ04568.1"/>
    <property type="molecule type" value="Genomic_DNA"/>
</dbReference>
<dbReference type="KEGG" id="age:AA314_06194"/>
<gene>
    <name evidence="1" type="ORF">AA314_06194</name>
</gene>
<accession>A0AAC8QC87</accession>
<dbReference type="AlphaFoldDB" id="A0AAC8QC87"/>
<evidence type="ECO:0000313" key="1">
    <source>
        <dbReference type="EMBL" id="AKJ04568.1"/>
    </source>
</evidence>
<dbReference type="Proteomes" id="UP000035579">
    <property type="component" value="Chromosome"/>
</dbReference>
<dbReference type="RefSeq" id="WP_276326952.1">
    <property type="nucleotide sequence ID" value="NZ_CP011509.1"/>
</dbReference>
<evidence type="ECO:0000313" key="2">
    <source>
        <dbReference type="Proteomes" id="UP000035579"/>
    </source>
</evidence>
<reference evidence="1 2" key="1">
    <citation type="submission" date="2015-05" db="EMBL/GenBank/DDBJ databases">
        <title>Genome assembly of Archangium gephyra DSM 2261.</title>
        <authorList>
            <person name="Sharma G."/>
            <person name="Subramanian S."/>
        </authorList>
    </citation>
    <scope>NUCLEOTIDE SEQUENCE [LARGE SCALE GENOMIC DNA]</scope>
    <source>
        <strain evidence="1 2">DSM 2261</strain>
    </source>
</reference>
<protein>
    <submittedName>
        <fullName evidence="1">Uncharacterized protein</fullName>
    </submittedName>
</protein>